<name>A0A2Z6SBK5_9GLOM</name>
<dbReference type="OrthoDB" id="2338937at2759"/>
<dbReference type="STRING" id="94130.A0A2Z6SBK5"/>
<dbReference type="AlphaFoldDB" id="A0A2Z6SBK5"/>
<keyword evidence="3" id="KW-1185">Reference proteome</keyword>
<reference evidence="2" key="2">
    <citation type="submission" date="2019-10" db="EMBL/GenBank/DDBJ databases">
        <title>Conservation and host-specific expression of non-tandemly repeated heterogenous ribosome RNA gene in arbuscular mycorrhizal fungi.</title>
        <authorList>
            <person name="Maeda T."/>
            <person name="Kobayashi Y."/>
            <person name="Nakagawa T."/>
            <person name="Ezawa T."/>
            <person name="Yamaguchi K."/>
            <person name="Bino T."/>
            <person name="Nishimoto Y."/>
            <person name="Shigenobu S."/>
            <person name="Kawaguchi M."/>
        </authorList>
    </citation>
    <scope>NUCLEOTIDE SEQUENCE</scope>
    <source>
        <strain evidence="2">HR1</strain>
    </source>
</reference>
<evidence type="ECO:0000313" key="2">
    <source>
        <dbReference type="EMBL" id="GES91091.1"/>
    </source>
</evidence>
<evidence type="ECO:0008006" key="4">
    <source>
        <dbReference type="Google" id="ProtNLM"/>
    </source>
</evidence>
<organism evidence="1 3">
    <name type="scientific">Rhizophagus clarus</name>
    <dbReference type="NCBI Taxonomy" id="94130"/>
    <lineage>
        <taxon>Eukaryota</taxon>
        <taxon>Fungi</taxon>
        <taxon>Fungi incertae sedis</taxon>
        <taxon>Mucoromycota</taxon>
        <taxon>Glomeromycotina</taxon>
        <taxon>Glomeromycetes</taxon>
        <taxon>Glomerales</taxon>
        <taxon>Glomeraceae</taxon>
        <taxon>Rhizophagus</taxon>
    </lineage>
</organism>
<gene>
    <name evidence="2" type="ORF">RCL2_001792300</name>
    <name evidence="1" type="ORF">RclHR1_08310003</name>
</gene>
<sequence length="546" mass="64096">MTCSKIFLGDLPELTSDIIHHFKYDYKTLHSCILVNRLWCKLAIPLLWEDPFSIKFPKNYHFIEIYLHNLNEADKTKLNEYGINVRLFPSNTLFNYSSFIKCLNTYTLIFSVEKWVGIIKTLNNDNLNTNFDQNLNIIKLVYKSLFKIFIDNEASLHTFEIEIITQKDCDYFEISLELILQNPNFIHDLKILDLYFFATIISANSFLKFLYLNCNLISSLYFQFPIFNDDNISIEKYLSQIINSQKNLKKILFGDSSNLSLYNSLSSLKNSNCSNTLNTIIFFGIDFKNITILKEVLDQLIVLESIHILYCLSLNSNFIQQIINMTRPFKLRSLFNSEFLQIDESLELLLQKSGDYLENLGLFGNGLNQQLLELIIKFCFKIKFLDLSGVDNININSILNLIKNLNQNLYYLSIHQSSDDLALGSIILRKLGQIIPLRLEYLSLTLMINPNDFEIFLKNSQNVFIKKLLLRNKIQEKTYDILPYIKDYVMKENRVKYLAFEEINFENYISLSSLKAEVKEFNLYNIKILSFDELNIDCYNFVKEMY</sequence>
<dbReference type="Proteomes" id="UP000247702">
    <property type="component" value="Unassembled WGS sequence"/>
</dbReference>
<dbReference type="EMBL" id="BEXD01004239">
    <property type="protein sequence ID" value="GBC08695.1"/>
    <property type="molecule type" value="Genomic_DNA"/>
</dbReference>
<reference evidence="1 3" key="1">
    <citation type="submission" date="2017-11" db="EMBL/GenBank/DDBJ databases">
        <title>The genome of Rhizophagus clarus HR1 reveals common genetic basis of auxotrophy among arbuscular mycorrhizal fungi.</title>
        <authorList>
            <person name="Kobayashi Y."/>
        </authorList>
    </citation>
    <scope>NUCLEOTIDE SEQUENCE [LARGE SCALE GENOMIC DNA]</scope>
    <source>
        <strain evidence="1 3">HR1</strain>
    </source>
</reference>
<proteinExistence type="predicted"/>
<dbReference type="Proteomes" id="UP000615446">
    <property type="component" value="Unassembled WGS sequence"/>
</dbReference>
<dbReference type="EMBL" id="BLAL01000197">
    <property type="protein sequence ID" value="GES91091.1"/>
    <property type="molecule type" value="Genomic_DNA"/>
</dbReference>
<evidence type="ECO:0000313" key="1">
    <source>
        <dbReference type="EMBL" id="GBC08695.1"/>
    </source>
</evidence>
<evidence type="ECO:0000313" key="3">
    <source>
        <dbReference type="Proteomes" id="UP000247702"/>
    </source>
</evidence>
<accession>A0A2Z6SBK5</accession>
<comment type="caution">
    <text evidence="1">The sequence shown here is derived from an EMBL/GenBank/DDBJ whole genome shotgun (WGS) entry which is preliminary data.</text>
</comment>
<protein>
    <recommendedName>
        <fullName evidence="4">F-box domain-containing protein</fullName>
    </recommendedName>
</protein>